<evidence type="ECO:0000256" key="1">
    <source>
        <dbReference type="SAM" id="MobiDB-lite"/>
    </source>
</evidence>
<feature type="compositionally biased region" description="Polar residues" evidence="1">
    <location>
        <begin position="183"/>
        <end position="198"/>
    </location>
</feature>
<feature type="compositionally biased region" description="Low complexity" evidence="1">
    <location>
        <begin position="666"/>
        <end position="689"/>
    </location>
</feature>
<feature type="region of interest" description="Disordered" evidence="1">
    <location>
        <begin position="485"/>
        <end position="509"/>
    </location>
</feature>
<evidence type="ECO:0000313" key="3">
    <source>
        <dbReference type="Proteomes" id="UP001165063"/>
    </source>
</evidence>
<evidence type="ECO:0000313" key="2">
    <source>
        <dbReference type="EMBL" id="GMG20602.1"/>
    </source>
</evidence>
<keyword evidence="3" id="KW-1185">Reference proteome</keyword>
<dbReference type="InterPro" id="IPR034586">
    <property type="entry name" value="Bfa1/Byr4"/>
</dbReference>
<feature type="compositionally biased region" description="Basic and acidic residues" evidence="1">
    <location>
        <begin position="9"/>
        <end position="22"/>
    </location>
</feature>
<organism evidence="2 3">
    <name type="scientific">Ambrosiozyma monospora</name>
    <name type="common">Yeast</name>
    <name type="synonym">Endomycopsis monosporus</name>
    <dbReference type="NCBI Taxonomy" id="43982"/>
    <lineage>
        <taxon>Eukaryota</taxon>
        <taxon>Fungi</taxon>
        <taxon>Dikarya</taxon>
        <taxon>Ascomycota</taxon>
        <taxon>Saccharomycotina</taxon>
        <taxon>Pichiomycetes</taxon>
        <taxon>Pichiales</taxon>
        <taxon>Pichiaceae</taxon>
        <taxon>Ambrosiozyma</taxon>
    </lineage>
</organism>
<comment type="caution">
    <text evidence="2">The sequence shown here is derived from an EMBL/GenBank/DDBJ whole genome shotgun (WGS) entry which is preliminary data.</text>
</comment>
<dbReference type="PANTHER" id="PTHR35140">
    <property type="entry name" value="MITOTIC CHECK POINT PROTEIN BFA1"/>
    <property type="match status" value="1"/>
</dbReference>
<sequence length="747" mass="85969">MMYKKRRSHTDLRQQQKQEQEHQQQQQQQSYENEPSQTRTPVHHNDLNIMTNNYKTSVVRHTNNAGMAKNKLRNQLSRQELSDIFQNLDVRDREGYLSTVQEQDDDYDSDVDEDYRNKVITLTKENVDLFNETADDFEDQLNPNSPLSNPKMMMLAKYMESNDEFDDFDQDDFSGKVKSLKQSKNNFKQQHKQPQQPSRRGKGTKYINMPLPIGKDTLVPGQINTLRKRSDSLHSMSSVSSHPTTSKSGVSNSNYTESETDHSDYADDFEELGDKVDLIAQFKKQQQQAKIKAEKDKKAREENFSTIQKSIRTSRDPATFLERDHSAMMDDFDEFDNLDTKKLFRFKILDPERKKGLSKKSSMPLLRKNHSLGTGLNGSPRKPLRRYSSNLDLHSHKRDASNPFIDPIGLNAGSKQQRFYYNEDDLDEIEDLPTDDLTITLSDYKKLKRKSRLIDFSKYSEEPSYHTHHRHRRAQSAKVYSNTNFETPKHQRGGQQPPTPGTNNSRLSKEGKLRIIRSMGKFKAKQVLPGHLYGEIVYDPDQKKWCGNEEELAKFDIQKPSLIRGKPSQHNLMGTIKAPSHQRSKSLGLKTSKSQSNMQVVGNMMYDTQKLRWVSVTGKYEDDPFENIDDSMAFGDASPSPPKITFPPKSRVPSKSIIPSGAKLQRLSLPASRATSSATSSSGASAGGDLDAHRIDSDEDYFKITNDEHKAWKFEEARWSRKVGNWFPNHDESFQFCYELKSFLEDK</sequence>
<feature type="compositionally biased region" description="Low complexity" evidence="1">
    <location>
        <begin position="233"/>
        <end position="248"/>
    </location>
</feature>
<feature type="region of interest" description="Disordered" evidence="1">
    <location>
        <begin position="1"/>
        <end position="49"/>
    </location>
</feature>
<dbReference type="GO" id="GO:0005096">
    <property type="term" value="F:GTPase activator activity"/>
    <property type="evidence" value="ECO:0007669"/>
    <property type="project" value="InterPro"/>
</dbReference>
<dbReference type="OrthoDB" id="19159at2759"/>
<reference evidence="2" key="1">
    <citation type="submission" date="2023-04" db="EMBL/GenBank/DDBJ databases">
        <title>Ambrosiozyma monospora NBRC 1965.</title>
        <authorList>
            <person name="Ichikawa N."/>
            <person name="Sato H."/>
            <person name="Tonouchi N."/>
        </authorList>
    </citation>
    <scope>NUCLEOTIDE SEQUENCE</scope>
    <source>
        <strain evidence="2">NBRC 1965</strain>
    </source>
</reference>
<dbReference type="GO" id="GO:1990334">
    <property type="term" value="C:Bfa1-Bub2 complex"/>
    <property type="evidence" value="ECO:0007669"/>
    <property type="project" value="InterPro"/>
</dbReference>
<dbReference type="EMBL" id="BSXU01000411">
    <property type="protein sequence ID" value="GMG20602.1"/>
    <property type="molecule type" value="Genomic_DNA"/>
</dbReference>
<dbReference type="AlphaFoldDB" id="A0A9W7DDR0"/>
<dbReference type="Proteomes" id="UP001165063">
    <property type="component" value="Unassembled WGS sequence"/>
</dbReference>
<accession>A0A9W7DDR0</accession>
<feature type="compositionally biased region" description="Polar residues" evidence="1">
    <location>
        <begin position="493"/>
        <end position="506"/>
    </location>
</feature>
<gene>
    <name evidence="2" type="ORF">Amon01_000135500</name>
</gene>
<proteinExistence type="predicted"/>
<feature type="region of interest" description="Disordered" evidence="1">
    <location>
        <begin position="183"/>
        <end position="261"/>
    </location>
</feature>
<feature type="compositionally biased region" description="Polar residues" evidence="1">
    <location>
        <begin position="30"/>
        <end position="40"/>
    </location>
</feature>
<name>A0A9W7DDR0_AMBMO</name>
<dbReference type="GO" id="GO:0031578">
    <property type="term" value="P:mitotic spindle orientation checkpoint signaling"/>
    <property type="evidence" value="ECO:0007669"/>
    <property type="project" value="TreeGrafter"/>
</dbReference>
<protein>
    <submittedName>
        <fullName evidence="2">Unnamed protein product</fullName>
    </submittedName>
</protein>
<dbReference type="PANTHER" id="PTHR35140:SF1">
    <property type="entry name" value="MITOTIC CHECK POINT PROTEIN BFA1"/>
    <property type="match status" value="1"/>
</dbReference>
<dbReference type="GO" id="GO:0044732">
    <property type="term" value="C:mitotic spindle pole body"/>
    <property type="evidence" value="ECO:0007669"/>
    <property type="project" value="TreeGrafter"/>
</dbReference>
<feature type="region of interest" description="Disordered" evidence="1">
    <location>
        <begin position="632"/>
        <end position="691"/>
    </location>
</feature>